<name>A0A699ZIH9_HAELA</name>
<evidence type="ECO:0000313" key="3">
    <source>
        <dbReference type="Proteomes" id="UP000485058"/>
    </source>
</evidence>
<keyword evidence="3" id="KW-1185">Reference proteome</keyword>
<accession>A0A699ZIH9</accession>
<feature type="non-terminal residue" evidence="2">
    <location>
        <position position="1"/>
    </location>
</feature>
<sequence length="47" mass="5251">MMLVPFFLFWMSVEHYLDPVYAWTIGIPAPEKLSLVSGVVAVIGVNI</sequence>
<dbReference type="Proteomes" id="UP000485058">
    <property type="component" value="Unassembled WGS sequence"/>
</dbReference>
<reference evidence="2 3" key="1">
    <citation type="submission" date="2020-02" db="EMBL/GenBank/DDBJ databases">
        <title>Draft genome sequence of Haematococcus lacustris strain NIES-144.</title>
        <authorList>
            <person name="Morimoto D."/>
            <person name="Nakagawa S."/>
            <person name="Yoshida T."/>
            <person name="Sawayama S."/>
        </authorList>
    </citation>
    <scope>NUCLEOTIDE SEQUENCE [LARGE SCALE GENOMIC DNA]</scope>
    <source>
        <strain evidence="2 3">NIES-144</strain>
    </source>
</reference>
<evidence type="ECO:0000256" key="1">
    <source>
        <dbReference type="SAM" id="SignalP"/>
    </source>
</evidence>
<organism evidence="2 3">
    <name type="scientific">Haematococcus lacustris</name>
    <name type="common">Green alga</name>
    <name type="synonym">Haematococcus pluvialis</name>
    <dbReference type="NCBI Taxonomy" id="44745"/>
    <lineage>
        <taxon>Eukaryota</taxon>
        <taxon>Viridiplantae</taxon>
        <taxon>Chlorophyta</taxon>
        <taxon>core chlorophytes</taxon>
        <taxon>Chlorophyceae</taxon>
        <taxon>CS clade</taxon>
        <taxon>Chlamydomonadales</taxon>
        <taxon>Haematococcaceae</taxon>
        <taxon>Haematococcus</taxon>
    </lineage>
</organism>
<feature type="signal peptide" evidence="1">
    <location>
        <begin position="1"/>
        <end position="22"/>
    </location>
</feature>
<gene>
    <name evidence="2" type="ORF">HaLaN_19830</name>
</gene>
<protein>
    <submittedName>
        <fullName evidence="2">Uncharacterized protein</fullName>
    </submittedName>
</protein>
<keyword evidence="1" id="KW-0732">Signal</keyword>
<evidence type="ECO:0000313" key="2">
    <source>
        <dbReference type="EMBL" id="GFH22373.1"/>
    </source>
</evidence>
<dbReference type="EMBL" id="BLLF01002027">
    <property type="protein sequence ID" value="GFH22373.1"/>
    <property type="molecule type" value="Genomic_DNA"/>
</dbReference>
<comment type="caution">
    <text evidence="2">The sequence shown here is derived from an EMBL/GenBank/DDBJ whole genome shotgun (WGS) entry which is preliminary data.</text>
</comment>
<feature type="chain" id="PRO_5025506989" evidence="1">
    <location>
        <begin position="23"/>
        <end position="47"/>
    </location>
</feature>
<feature type="non-terminal residue" evidence="2">
    <location>
        <position position="47"/>
    </location>
</feature>
<proteinExistence type="predicted"/>
<dbReference type="AlphaFoldDB" id="A0A699ZIH9"/>